<sequence length="89" mass="10486">MKNSIFILIAVIWFVFSGLFIAERFGIENWIGSLILYSMGFYWIYPYIFSKTMYFPYSAEAFTDKEENNTKRMILFALGLLFSSMVSML</sequence>
<keyword evidence="1" id="KW-0812">Transmembrane</keyword>
<keyword evidence="1" id="KW-0472">Membrane</keyword>
<evidence type="ECO:0000313" key="3">
    <source>
        <dbReference type="Proteomes" id="UP001457661"/>
    </source>
</evidence>
<accession>A0ABU9TC03</accession>
<evidence type="ECO:0008006" key="4">
    <source>
        <dbReference type="Google" id="ProtNLM"/>
    </source>
</evidence>
<comment type="caution">
    <text evidence="2">The sequence shown here is derived from an EMBL/GenBank/DDBJ whole genome shotgun (WGS) entry which is preliminary data.</text>
</comment>
<keyword evidence="3" id="KW-1185">Reference proteome</keyword>
<feature type="transmembrane region" description="Helical" evidence="1">
    <location>
        <begin position="6"/>
        <end position="22"/>
    </location>
</feature>
<gene>
    <name evidence="2" type="ORF">WNY57_01045</name>
</gene>
<dbReference type="EMBL" id="JBBMQX010000001">
    <property type="protein sequence ID" value="MEM5531003.1"/>
    <property type="molecule type" value="Genomic_DNA"/>
</dbReference>
<evidence type="ECO:0000313" key="2">
    <source>
        <dbReference type="EMBL" id="MEM5531003.1"/>
    </source>
</evidence>
<dbReference type="RefSeq" id="WP_342878893.1">
    <property type="nucleotide sequence ID" value="NZ_JBBMQX010000001.1"/>
</dbReference>
<keyword evidence="1" id="KW-1133">Transmembrane helix</keyword>
<name>A0ABU9TC03_9GAMM</name>
<reference evidence="2 3" key="1">
    <citation type="submission" date="2024-03" db="EMBL/GenBank/DDBJ databases">
        <title>Community enrichment and isolation of bacterial strains for fucoidan degradation.</title>
        <authorList>
            <person name="Sichert A."/>
        </authorList>
    </citation>
    <scope>NUCLEOTIDE SEQUENCE [LARGE SCALE GENOMIC DNA]</scope>
    <source>
        <strain evidence="2 3">AS26</strain>
    </source>
</reference>
<proteinExistence type="predicted"/>
<feature type="transmembrane region" description="Helical" evidence="1">
    <location>
        <begin position="29"/>
        <end position="49"/>
    </location>
</feature>
<organism evidence="2 3">
    <name type="scientific">Pseudoalteromonas arctica</name>
    <dbReference type="NCBI Taxonomy" id="394751"/>
    <lineage>
        <taxon>Bacteria</taxon>
        <taxon>Pseudomonadati</taxon>
        <taxon>Pseudomonadota</taxon>
        <taxon>Gammaproteobacteria</taxon>
        <taxon>Alteromonadales</taxon>
        <taxon>Pseudoalteromonadaceae</taxon>
        <taxon>Pseudoalteromonas</taxon>
    </lineage>
</organism>
<evidence type="ECO:0000256" key="1">
    <source>
        <dbReference type="SAM" id="Phobius"/>
    </source>
</evidence>
<protein>
    <recommendedName>
        <fullName evidence="4">Orphan protein</fullName>
    </recommendedName>
</protein>
<dbReference type="Proteomes" id="UP001457661">
    <property type="component" value="Unassembled WGS sequence"/>
</dbReference>